<dbReference type="AlphaFoldDB" id="A0AAW0A470"/>
<evidence type="ECO:0000313" key="2">
    <source>
        <dbReference type="EMBL" id="KAK7000533.1"/>
    </source>
</evidence>
<dbReference type="Proteomes" id="UP001362999">
    <property type="component" value="Unassembled WGS sequence"/>
</dbReference>
<comment type="caution">
    <text evidence="2">The sequence shown here is derived from an EMBL/GenBank/DDBJ whole genome shotgun (WGS) entry which is preliminary data.</text>
</comment>
<dbReference type="EMBL" id="JAWWNJ010000088">
    <property type="protein sequence ID" value="KAK7000533.1"/>
    <property type="molecule type" value="Genomic_DNA"/>
</dbReference>
<feature type="compositionally biased region" description="Gly residues" evidence="1">
    <location>
        <begin position="434"/>
        <end position="449"/>
    </location>
</feature>
<gene>
    <name evidence="2" type="ORF">R3P38DRAFT_3615831</name>
</gene>
<reference evidence="2 3" key="1">
    <citation type="journal article" date="2024" name="J Genomics">
        <title>Draft genome sequencing and assembly of Favolaschia claudopus CIRM-BRFM 2984 isolated from oak limbs.</title>
        <authorList>
            <person name="Navarro D."/>
            <person name="Drula E."/>
            <person name="Chaduli D."/>
            <person name="Cazenave R."/>
            <person name="Ahrendt S."/>
            <person name="Wang J."/>
            <person name="Lipzen A."/>
            <person name="Daum C."/>
            <person name="Barry K."/>
            <person name="Grigoriev I.V."/>
            <person name="Favel A."/>
            <person name="Rosso M.N."/>
            <person name="Martin F."/>
        </authorList>
    </citation>
    <scope>NUCLEOTIDE SEQUENCE [LARGE SCALE GENOMIC DNA]</scope>
    <source>
        <strain evidence="2 3">CIRM-BRFM 2984</strain>
    </source>
</reference>
<feature type="compositionally biased region" description="Low complexity" evidence="1">
    <location>
        <begin position="201"/>
        <end position="212"/>
    </location>
</feature>
<protein>
    <submittedName>
        <fullName evidence="2">Uncharacterized protein</fullName>
    </submittedName>
</protein>
<proteinExistence type="predicted"/>
<evidence type="ECO:0000313" key="3">
    <source>
        <dbReference type="Proteomes" id="UP001362999"/>
    </source>
</evidence>
<evidence type="ECO:0000256" key="1">
    <source>
        <dbReference type="SAM" id="MobiDB-lite"/>
    </source>
</evidence>
<keyword evidence="3" id="KW-1185">Reference proteome</keyword>
<sequence length="460" mass="49803">MSVSIPATAPVGPVDDPRDRIFLERLEDGMYDSVNKQIMERPTSLALLEYIGTKKRPATVYRGIDWAGNLVFNDGPGKNANEIRATMFGEIAEPDHGTMVSARGNHYEGNTSATFKPIDDKTKVKDVLVLRAPTLCGVTTSGLWHNQRALLQDIISTEKNQDDAFGWHPFYNTPFRSSTTDNPREDMIAIYTQKKYGVPTSAGAPGSAGATPPSTPQKAVRAKRAFVSDGATDSDDEREPAGSSGGVNDAAAAGLEVPGRAFLSVYVAARSLLTITALAEKIFLGAFYDPRLLEDFGGPSFKLVKARLRQLDHRGADNTLIPPWNHYSAFRPGSLIVATVSIHIYTFKAEGTDRDKDRKIFQIEAHTIRVLDESDFPVEKRLIHVPRHMVDQPSSSTGGNTSASSVADSLTNFVFTPRKKRVISATDHDEEMDGGAGAGGAEGSGGDGGSPPKRRKSNKK</sequence>
<name>A0AAW0A470_9AGAR</name>
<feature type="region of interest" description="Disordered" evidence="1">
    <location>
        <begin position="201"/>
        <end position="248"/>
    </location>
</feature>
<organism evidence="2 3">
    <name type="scientific">Favolaschia claudopus</name>
    <dbReference type="NCBI Taxonomy" id="2862362"/>
    <lineage>
        <taxon>Eukaryota</taxon>
        <taxon>Fungi</taxon>
        <taxon>Dikarya</taxon>
        <taxon>Basidiomycota</taxon>
        <taxon>Agaricomycotina</taxon>
        <taxon>Agaricomycetes</taxon>
        <taxon>Agaricomycetidae</taxon>
        <taxon>Agaricales</taxon>
        <taxon>Marasmiineae</taxon>
        <taxon>Mycenaceae</taxon>
        <taxon>Favolaschia</taxon>
    </lineage>
</organism>
<accession>A0AAW0A470</accession>
<feature type="region of interest" description="Disordered" evidence="1">
    <location>
        <begin position="421"/>
        <end position="460"/>
    </location>
</feature>